<dbReference type="InterPro" id="IPR002014">
    <property type="entry name" value="VHS_dom"/>
</dbReference>
<dbReference type="SUPFAM" id="SSF48464">
    <property type="entry name" value="ENTH/VHS domain"/>
    <property type="match status" value="1"/>
</dbReference>
<dbReference type="SUPFAM" id="SSF50044">
    <property type="entry name" value="SH3-domain"/>
    <property type="match status" value="1"/>
</dbReference>
<dbReference type="Proteomes" id="UP001527925">
    <property type="component" value="Unassembled WGS sequence"/>
</dbReference>
<dbReference type="CDD" id="cd11805">
    <property type="entry name" value="SH3_GRB2_like_C"/>
    <property type="match status" value="1"/>
</dbReference>
<feature type="compositionally biased region" description="Pro residues" evidence="8">
    <location>
        <begin position="381"/>
        <end position="390"/>
    </location>
</feature>
<dbReference type="InterPro" id="IPR036028">
    <property type="entry name" value="SH3-like_dom_sf"/>
</dbReference>
<dbReference type="CDD" id="cd16978">
    <property type="entry name" value="VHS_HSE1"/>
    <property type="match status" value="1"/>
</dbReference>
<evidence type="ECO:0000259" key="10">
    <source>
        <dbReference type="PROSITE" id="PS50179"/>
    </source>
</evidence>
<evidence type="ECO:0000256" key="6">
    <source>
        <dbReference type="ARBA" id="ARBA00022753"/>
    </source>
</evidence>
<dbReference type="Pfam" id="PF14604">
    <property type="entry name" value="SH3_9"/>
    <property type="match status" value="1"/>
</dbReference>
<name>A0ABR4N1M7_9FUNG</name>
<feature type="domain" description="SH3" evidence="9">
    <location>
        <begin position="184"/>
        <end position="244"/>
    </location>
</feature>
<dbReference type="PRINTS" id="PR00452">
    <property type="entry name" value="SH3DOMAIN"/>
</dbReference>
<evidence type="ECO:0000313" key="11">
    <source>
        <dbReference type="EMBL" id="KAL2913431.1"/>
    </source>
</evidence>
<feature type="region of interest" description="Disordered" evidence="8">
    <location>
        <begin position="137"/>
        <end position="180"/>
    </location>
</feature>
<keyword evidence="12" id="KW-1185">Reference proteome</keyword>
<comment type="caution">
    <text evidence="11">The sequence shown here is derived from an EMBL/GenBank/DDBJ whole genome shotgun (WGS) entry which is preliminary data.</text>
</comment>
<feature type="compositionally biased region" description="Low complexity" evidence="8">
    <location>
        <begin position="420"/>
        <end position="446"/>
    </location>
</feature>
<evidence type="ECO:0000256" key="3">
    <source>
        <dbReference type="ARBA" id="ARBA00017923"/>
    </source>
</evidence>
<dbReference type="Gene3D" id="2.30.30.40">
    <property type="entry name" value="SH3 Domains"/>
    <property type="match status" value="1"/>
</dbReference>
<dbReference type="PANTHER" id="PTHR45929:SF3">
    <property type="entry name" value="JAK PATHWAY SIGNAL TRANSDUCTION ADAPTOR MOLECULE"/>
    <property type="match status" value="1"/>
</dbReference>
<reference evidence="11 12" key="1">
    <citation type="submission" date="2023-09" db="EMBL/GenBank/DDBJ databases">
        <title>Pangenome analysis of Batrachochytrium dendrobatidis and related Chytrids.</title>
        <authorList>
            <person name="Yacoub M.N."/>
            <person name="Stajich J.E."/>
            <person name="James T.Y."/>
        </authorList>
    </citation>
    <scope>NUCLEOTIDE SEQUENCE [LARGE SCALE GENOMIC DNA]</scope>
    <source>
        <strain evidence="11 12">JEL0888</strain>
    </source>
</reference>
<evidence type="ECO:0000256" key="2">
    <source>
        <dbReference type="ARBA" id="ARBA00009666"/>
    </source>
</evidence>
<evidence type="ECO:0000256" key="7">
    <source>
        <dbReference type="PROSITE-ProRule" id="PRU00192"/>
    </source>
</evidence>
<dbReference type="InterPro" id="IPR001452">
    <property type="entry name" value="SH3_domain"/>
</dbReference>
<comment type="similarity">
    <text evidence="2">Belongs to the STAM family.</text>
</comment>
<dbReference type="EMBL" id="JADGIZ020000046">
    <property type="protein sequence ID" value="KAL2913431.1"/>
    <property type="molecule type" value="Genomic_DNA"/>
</dbReference>
<organism evidence="11 12">
    <name type="scientific">Polyrhizophydium stewartii</name>
    <dbReference type="NCBI Taxonomy" id="2732419"/>
    <lineage>
        <taxon>Eukaryota</taxon>
        <taxon>Fungi</taxon>
        <taxon>Fungi incertae sedis</taxon>
        <taxon>Chytridiomycota</taxon>
        <taxon>Chytridiomycota incertae sedis</taxon>
        <taxon>Chytridiomycetes</taxon>
        <taxon>Rhizophydiales</taxon>
        <taxon>Rhizophydiales incertae sedis</taxon>
        <taxon>Polyrhizophydium</taxon>
    </lineage>
</organism>
<dbReference type="SMART" id="SM00288">
    <property type="entry name" value="VHS"/>
    <property type="match status" value="1"/>
</dbReference>
<protein>
    <recommendedName>
        <fullName evidence="3">Class E vacuolar protein-sorting machinery protein HSE1</fullName>
    </recommendedName>
    <alternativeName>
        <fullName evidence="4">Class E vacuolar protein-sorting machinery protein hse1</fullName>
    </alternativeName>
</protein>
<dbReference type="PANTHER" id="PTHR45929">
    <property type="entry name" value="JAK PATHWAY SIGNAL TRANSDUCTION ADAPTOR MOLECULE"/>
    <property type="match status" value="1"/>
</dbReference>
<evidence type="ECO:0000313" key="12">
    <source>
        <dbReference type="Proteomes" id="UP001527925"/>
    </source>
</evidence>
<dbReference type="PROSITE" id="PS50002">
    <property type="entry name" value="SH3"/>
    <property type="match status" value="1"/>
</dbReference>
<sequence>MSLEALITEATSENNTSDDWGRIIEICERADASESAAREAVAALTRHVLHRNVNVILFSLTVANSLAQNCGMPVKREMSSRAFLDALVRQVNNKASVHVTVRSRILELISQWAEAFRSEPALDYMVQVYNQLRAEGHKFTSSQPKPAADPRSKDKEREEEEELQLASRTQNSQPKFGRKPKPAQVLFQVRALYDFHRTEEGELDLVRGDVVDVYDCTTYPDWWKGSLRGTIGIFPANYVERVPEGAAQATADPDAFVLSHKAFVTEFRDRVSRADPGSTDYAETDRLQTDYHKVLELRPHVIKTASEHRQKQEELTAVSEKLSKATQSFHALLEAHAQYQHQAAAAAASASAAAAAAAAAAVAAYAGAPGYAAPAYTYGAPPQPQQPQQPIPAGMSPQPGQPMLSGAYMAPLPAQPPQQMPQQMPQQQVMYGQPQYVQPQYGQPPF</sequence>
<dbReference type="PROSITE" id="PS50179">
    <property type="entry name" value="VHS"/>
    <property type="match status" value="1"/>
</dbReference>
<comment type="subcellular location">
    <subcellularLocation>
        <location evidence="1">Endosome</location>
    </subcellularLocation>
</comment>
<feature type="region of interest" description="Disordered" evidence="8">
    <location>
        <begin position="379"/>
        <end position="446"/>
    </location>
</feature>
<dbReference type="Gene3D" id="1.25.40.90">
    <property type="match status" value="1"/>
</dbReference>
<evidence type="ECO:0000256" key="8">
    <source>
        <dbReference type="SAM" id="MobiDB-lite"/>
    </source>
</evidence>
<dbReference type="SMART" id="SM00326">
    <property type="entry name" value="SH3"/>
    <property type="match status" value="1"/>
</dbReference>
<keyword evidence="5 7" id="KW-0728">SH3 domain</keyword>
<evidence type="ECO:0000256" key="1">
    <source>
        <dbReference type="ARBA" id="ARBA00004177"/>
    </source>
</evidence>
<keyword evidence="6" id="KW-0967">Endosome</keyword>
<dbReference type="InterPro" id="IPR008942">
    <property type="entry name" value="ENTH_VHS"/>
</dbReference>
<evidence type="ECO:0000256" key="4">
    <source>
        <dbReference type="ARBA" id="ARBA00018978"/>
    </source>
</evidence>
<proteinExistence type="inferred from homology"/>
<gene>
    <name evidence="11" type="primary">HSE1</name>
    <name evidence="11" type="ORF">HK105_207043</name>
</gene>
<dbReference type="InterPro" id="IPR050670">
    <property type="entry name" value="STAM"/>
</dbReference>
<dbReference type="Gene3D" id="1.20.5.1940">
    <property type="match status" value="1"/>
</dbReference>
<evidence type="ECO:0000259" key="9">
    <source>
        <dbReference type="PROSITE" id="PS50002"/>
    </source>
</evidence>
<feature type="domain" description="VHS" evidence="10">
    <location>
        <begin position="10"/>
        <end position="140"/>
    </location>
</feature>
<accession>A0ABR4N1M7</accession>
<evidence type="ECO:0000256" key="5">
    <source>
        <dbReference type="ARBA" id="ARBA00022443"/>
    </source>
</evidence>
<dbReference type="Pfam" id="PF00790">
    <property type="entry name" value="VHS"/>
    <property type="match status" value="1"/>
</dbReference>